<evidence type="ECO:0000256" key="1">
    <source>
        <dbReference type="ARBA" id="ARBA00022614"/>
    </source>
</evidence>
<dbReference type="PROSITE" id="PS51450">
    <property type="entry name" value="LRR"/>
    <property type="match status" value="3"/>
</dbReference>
<organism evidence="3">
    <name type="scientific">Hexamita inflata</name>
    <dbReference type="NCBI Taxonomy" id="28002"/>
    <lineage>
        <taxon>Eukaryota</taxon>
        <taxon>Metamonada</taxon>
        <taxon>Diplomonadida</taxon>
        <taxon>Hexamitidae</taxon>
        <taxon>Hexamitinae</taxon>
        <taxon>Hexamita</taxon>
    </lineage>
</organism>
<dbReference type="SMART" id="SM00365">
    <property type="entry name" value="LRR_SD22"/>
    <property type="match status" value="4"/>
</dbReference>
<protein>
    <submittedName>
        <fullName evidence="3">Uncharacterized protein</fullName>
    </submittedName>
</protein>
<dbReference type="Proteomes" id="UP001642409">
    <property type="component" value="Unassembled WGS sequence"/>
</dbReference>
<accession>A0AA86QMP2</accession>
<evidence type="ECO:0000256" key="2">
    <source>
        <dbReference type="ARBA" id="ARBA00022737"/>
    </source>
</evidence>
<dbReference type="InterPro" id="IPR001611">
    <property type="entry name" value="Leu-rich_rpt"/>
</dbReference>
<dbReference type="AlphaFoldDB" id="A0AA86QMP2"/>
<keyword evidence="5" id="KW-1185">Reference proteome</keyword>
<dbReference type="PANTHER" id="PTHR46652:SF3">
    <property type="entry name" value="LEUCINE-RICH REPEAT-CONTAINING PROTEIN 9"/>
    <property type="match status" value="1"/>
</dbReference>
<dbReference type="InterPro" id="IPR050836">
    <property type="entry name" value="SDS22/Internalin_LRR"/>
</dbReference>
<reference evidence="3" key="1">
    <citation type="submission" date="2023-06" db="EMBL/GenBank/DDBJ databases">
        <authorList>
            <person name="Kurt Z."/>
        </authorList>
    </citation>
    <scope>NUCLEOTIDE SEQUENCE</scope>
</reference>
<proteinExistence type="predicted"/>
<dbReference type="SUPFAM" id="SSF52058">
    <property type="entry name" value="L domain-like"/>
    <property type="match status" value="1"/>
</dbReference>
<keyword evidence="1" id="KW-0433">Leucine-rich repeat</keyword>
<dbReference type="EMBL" id="CATOUU010000953">
    <property type="protein sequence ID" value="CAI9962476.1"/>
    <property type="molecule type" value="Genomic_DNA"/>
</dbReference>
<sequence length="242" mass="28215">MGLTILKLSNCGIKNINNIRQLVNLVELDLNSNQNIDVSPLSELKQLTNLDLGRCNIKSTFTIQKLENLDELLLYGNQDIDITSLQFLKKLKVLNLNACNLQNIDMLQTLVYLQKLYISDNQIMYIQPIQELKQLSQLYIENNIIIDIQTIEKHVNFDCYVLNDQQQPTQRQISLANKLRSIHLPRTAAQLMTKNYITFKQNIAQYLEDLDRCLQQIFEEQDFFVEQVTSLFQNLNTKADFQ</sequence>
<name>A0AA86QMP2_9EUKA</name>
<evidence type="ECO:0000313" key="4">
    <source>
        <dbReference type="EMBL" id="CAL6088067.1"/>
    </source>
</evidence>
<dbReference type="InterPro" id="IPR032675">
    <property type="entry name" value="LRR_dom_sf"/>
</dbReference>
<dbReference type="Gene3D" id="3.80.10.10">
    <property type="entry name" value="Ribonuclease Inhibitor"/>
    <property type="match status" value="1"/>
</dbReference>
<dbReference type="Pfam" id="PF12799">
    <property type="entry name" value="LRR_4"/>
    <property type="match status" value="1"/>
</dbReference>
<reference evidence="4 5" key="2">
    <citation type="submission" date="2024-07" db="EMBL/GenBank/DDBJ databases">
        <authorList>
            <person name="Akdeniz Z."/>
        </authorList>
    </citation>
    <scope>NUCLEOTIDE SEQUENCE [LARGE SCALE GENOMIC DNA]</scope>
</reference>
<keyword evidence="2" id="KW-0677">Repeat</keyword>
<evidence type="ECO:0000313" key="3">
    <source>
        <dbReference type="EMBL" id="CAI9962476.1"/>
    </source>
</evidence>
<gene>
    <name evidence="3" type="ORF">HINF_LOCUS50121</name>
    <name evidence="4" type="ORF">HINF_LOCUS63947</name>
</gene>
<evidence type="ECO:0000313" key="5">
    <source>
        <dbReference type="Proteomes" id="UP001642409"/>
    </source>
</evidence>
<dbReference type="InterPro" id="IPR025875">
    <property type="entry name" value="Leu-rich_rpt_4"/>
</dbReference>
<comment type="caution">
    <text evidence="3">The sequence shown here is derived from an EMBL/GenBank/DDBJ whole genome shotgun (WGS) entry which is preliminary data.</text>
</comment>
<dbReference type="EMBL" id="CAXDID020000405">
    <property type="protein sequence ID" value="CAL6088067.1"/>
    <property type="molecule type" value="Genomic_DNA"/>
</dbReference>
<dbReference type="PANTHER" id="PTHR46652">
    <property type="entry name" value="LEUCINE-RICH REPEAT AND IQ DOMAIN-CONTAINING PROTEIN 1-RELATED"/>
    <property type="match status" value="1"/>
</dbReference>